<reference evidence="1 2" key="1">
    <citation type="submission" date="2013-12" db="EMBL/GenBank/DDBJ databases">
        <title>Draft genome of the parsitic nematode Ancylostoma duodenale.</title>
        <authorList>
            <person name="Mitreva M."/>
        </authorList>
    </citation>
    <scope>NUCLEOTIDE SEQUENCE [LARGE SCALE GENOMIC DNA]</scope>
    <source>
        <strain evidence="1 2">Zhejiang</strain>
    </source>
</reference>
<evidence type="ECO:0000313" key="2">
    <source>
        <dbReference type="Proteomes" id="UP000054047"/>
    </source>
</evidence>
<protein>
    <recommendedName>
        <fullName evidence="3">Reverse transcriptase domain-containing protein</fullName>
    </recommendedName>
</protein>
<accession>A0A0C2C0C4</accession>
<evidence type="ECO:0008006" key="3">
    <source>
        <dbReference type="Google" id="ProtNLM"/>
    </source>
</evidence>
<keyword evidence="2" id="KW-1185">Reference proteome</keyword>
<evidence type="ECO:0000313" key="1">
    <source>
        <dbReference type="EMBL" id="KIH43072.1"/>
    </source>
</evidence>
<name>A0A0C2C0C4_9BILA</name>
<dbReference type="AlphaFoldDB" id="A0A0C2C0C4"/>
<dbReference type="OrthoDB" id="7480412at2759"/>
<feature type="non-terminal residue" evidence="1">
    <location>
        <position position="85"/>
    </location>
</feature>
<dbReference type="EMBL" id="KN789411">
    <property type="protein sequence ID" value="KIH43072.1"/>
    <property type="molecule type" value="Genomic_DNA"/>
</dbReference>
<gene>
    <name evidence="1" type="ORF">ANCDUO_26931</name>
</gene>
<proteinExistence type="predicted"/>
<sequence>MRYTKVLSECYSGCTTVFRPFLNDIGVSVETGVRQGDPRAWSRHLRFADNIVLITRSPDDVSEMLRLLDEEGSEAGLNISTTKTK</sequence>
<dbReference type="Proteomes" id="UP000054047">
    <property type="component" value="Unassembled WGS sequence"/>
</dbReference>
<organism evidence="1 2">
    <name type="scientific">Ancylostoma duodenale</name>
    <dbReference type="NCBI Taxonomy" id="51022"/>
    <lineage>
        <taxon>Eukaryota</taxon>
        <taxon>Metazoa</taxon>
        <taxon>Ecdysozoa</taxon>
        <taxon>Nematoda</taxon>
        <taxon>Chromadorea</taxon>
        <taxon>Rhabditida</taxon>
        <taxon>Rhabditina</taxon>
        <taxon>Rhabditomorpha</taxon>
        <taxon>Strongyloidea</taxon>
        <taxon>Ancylostomatidae</taxon>
        <taxon>Ancylostomatinae</taxon>
        <taxon>Ancylostoma</taxon>
    </lineage>
</organism>